<dbReference type="AlphaFoldDB" id="A0A164P4D9"/>
<feature type="region of interest" description="Disordered" evidence="1">
    <location>
        <begin position="139"/>
        <end position="237"/>
    </location>
</feature>
<dbReference type="Proteomes" id="UP000076858">
    <property type="component" value="Unassembled WGS sequence"/>
</dbReference>
<dbReference type="Pfam" id="PF16064">
    <property type="entry name" value="DUF4806"/>
    <property type="match status" value="1"/>
</dbReference>
<dbReference type="InterPro" id="IPR032071">
    <property type="entry name" value="DUF4806"/>
</dbReference>
<proteinExistence type="predicted"/>
<dbReference type="PANTHER" id="PTHR34153:SF2">
    <property type="entry name" value="SI:CH211-262H13.3-RELATED"/>
    <property type="match status" value="1"/>
</dbReference>
<dbReference type="PANTHER" id="PTHR34153">
    <property type="entry name" value="SI:CH211-262H13.3-RELATED-RELATED"/>
    <property type="match status" value="1"/>
</dbReference>
<sequence length="439" mass="49334">MVFFVVKIVEDDEIVVVPVHWFMFSENKCALPIKDAAQRAEREEVFNLRWPRYDAKVISSHDSYKDAVSRSESILNGSADTEVSDSVKTFQAQEKSKTRPRRATVKKAIVEDPLYTGSDEDRLNHISAKDGVEDLAALWSTPSPSTSKRAVQPVSFTNPVSSTKNRVDPAEVNRGNSPQSDDESIIRSNAVLPEPRTEEVSLDASSSGKRKERGEKNDSTDIEEDSFEEKEDSCIEPSSKTRKIIDDNTFKTKVLTKLSNLFALTKGMGRDIQDIKSDNRDMRSQLKKNFQAKVDVSDKSHPVFTLSQKYSFPLKNLEDFKKFDDSLVDSVVSTDQIRVIRSLGGNDLGAVLRTAWRYFMTDELLSQLTWKGQHKSTSKKPKDMPGLESYRLPSVIYNAIKEEGGLYSNVSLTELNKLSAEFVTKAGTRLAAKKKKVVD</sequence>
<comment type="caution">
    <text evidence="3">The sequence shown here is derived from an EMBL/GenBank/DDBJ whole genome shotgun (WGS) entry which is preliminary data.</text>
</comment>
<evidence type="ECO:0000313" key="3">
    <source>
        <dbReference type="EMBL" id="KZS06502.1"/>
    </source>
</evidence>
<feature type="domain" description="DUF4806" evidence="2">
    <location>
        <begin position="310"/>
        <end position="380"/>
    </location>
</feature>
<evidence type="ECO:0000259" key="2">
    <source>
        <dbReference type="Pfam" id="PF16064"/>
    </source>
</evidence>
<accession>A0A164P4D9</accession>
<feature type="compositionally biased region" description="Polar residues" evidence="1">
    <location>
        <begin position="140"/>
        <end position="164"/>
    </location>
</feature>
<reference evidence="3 4" key="1">
    <citation type="submission" date="2016-03" db="EMBL/GenBank/DDBJ databases">
        <title>EvidentialGene: Evidence-directed Construction of Genes on Genomes.</title>
        <authorList>
            <person name="Gilbert D.G."/>
            <person name="Choi J.-H."/>
            <person name="Mockaitis K."/>
            <person name="Colbourne J."/>
            <person name="Pfrender M."/>
        </authorList>
    </citation>
    <scope>NUCLEOTIDE SEQUENCE [LARGE SCALE GENOMIC DNA]</scope>
    <source>
        <strain evidence="3 4">Xinb3</strain>
        <tissue evidence="3">Complete organism</tissue>
    </source>
</reference>
<evidence type="ECO:0000256" key="1">
    <source>
        <dbReference type="SAM" id="MobiDB-lite"/>
    </source>
</evidence>
<name>A0A164P4D9_9CRUS</name>
<gene>
    <name evidence="3" type="ORF">APZ42_030024</name>
</gene>
<evidence type="ECO:0000313" key="4">
    <source>
        <dbReference type="Proteomes" id="UP000076858"/>
    </source>
</evidence>
<protein>
    <recommendedName>
        <fullName evidence="2">DUF4806 domain-containing protein</fullName>
    </recommendedName>
</protein>
<feature type="compositionally biased region" description="Acidic residues" evidence="1">
    <location>
        <begin position="220"/>
        <end position="231"/>
    </location>
</feature>
<dbReference type="EMBL" id="LRGB01002704">
    <property type="protein sequence ID" value="KZS06502.1"/>
    <property type="molecule type" value="Genomic_DNA"/>
</dbReference>
<dbReference type="OrthoDB" id="6350731at2759"/>
<organism evidence="3 4">
    <name type="scientific">Daphnia magna</name>
    <dbReference type="NCBI Taxonomy" id="35525"/>
    <lineage>
        <taxon>Eukaryota</taxon>
        <taxon>Metazoa</taxon>
        <taxon>Ecdysozoa</taxon>
        <taxon>Arthropoda</taxon>
        <taxon>Crustacea</taxon>
        <taxon>Branchiopoda</taxon>
        <taxon>Diplostraca</taxon>
        <taxon>Cladocera</taxon>
        <taxon>Anomopoda</taxon>
        <taxon>Daphniidae</taxon>
        <taxon>Daphnia</taxon>
    </lineage>
</organism>
<keyword evidence="4" id="KW-1185">Reference proteome</keyword>